<gene>
    <name evidence="2" type="ORF">AA20_03675</name>
</gene>
<accession>A0A0G9K3X8</accession>
<protein>
    <submittedName>
        <fullName evidence="2">Uncharacterized protein</fullName>
    </submittedName>
</protein>
<dbReference type="RefSeq" id="WP_046996396.1">
    <property type="nucleotide sequence ID" value="NZ_JAIQ01000070.1"/>
</dbReference>
<proteinExistence type="predicted"/>
<sequence>MSQIRNTKIQDMKHIINQSNLFSINDFKFDFPDKDEILAKIVFRASSKYSFSIIEDYKLKEEQKTSLSILSTYSKEKVLQVKMSPGNDKNFEIHTINNIDEGIRNISSWLYNLDEDLKCKELFDEIENSTNIDEFENILNEKFTNENERFSDEEKKYLIKKITELQERIEKLEDKSESIQSFEKKKKESIQSFEESKREINTYPKKAWWLKTFNRFKNIDEWLTLANKLTTNIKDLLENFQN</sequence>
<feature type="coiled-coil region" evidence="1">
    <location>
        <begin position="155"/>
        <end position="239"/>
    </location>
</feature>
<name>A0A0G9K3X8_9BACT</name>
<reference evidence="2 3" key="1">
    <citation type="submission" date="2014-01" db="EMBL/GenBank/DDBJ databases">
        <title>Development of a Comparative Genomic Fingerprinting Assay for High Resolution Genotyping of Arcobacter butzleri.</title>
        <authorList>
            <person name="Webb A.L."/>
            <person name="Inglis G.D."/>
            <person name="Kruczkiewicz P."/>
            <person name="Selinger L.B."/>
            <person name="Taboada E.N."/>
        </authorList>
    </citation>
    <scope>NUCLEOTIDE SEQUENCE [LARGE SCALE GENOMIC DNA]</scope>
    <source>
        <strain evidence="2 3">L348</strain>
    </source>
</reference>
<organism evidence="2 3">
    <name type="scientific">Aliarcobacter butzleri L348</name>
    <dbReference type="NCBI Taxonomy" id="1447256"/>
    <lineage>
        <taxon>Bacteria</taxon>
        <taxon>Pseudomonadati</taxon>
        <taxon>Campylobacterota</taxon>
        <taxon>Epsilonproteobacteria</taxon>
        <taxon>Campylobacterales</taxon>
        <taxon>Arcobacteraceae</taxon>
        <taxon>Aliarcobacter</taxon>
    </lineage>
</organism>
<dbReference type="Proteomes" id="UP000035514">
    <property type="component" value="Unassembled WGS sequence"/>
</dbReference>
<dbReference type="PATRIC" id="fig|1447256.3.peg.710"/>
<evidence type="ECO:0000256" key="1">
    <source>
        <dbReference type="SAM" id="Coils"/>
    </source>
</evidence>
<comment type="caution">
    <text evidence="2">The sequence shown here is derived from an EMBL/GenBank/DDBJ whole genome shotgun (WGS) entry which is preliminary data.</text>
</comment>
<evidence type="ECO:0000313" key="2">
    <source>
        <dbReference type="EMBL" id="KLE01269.1"/>
    </source>
</evidence>
<dbReference type="EMBL" id="JAIQ01000070">
    <property type="protein sequence ID" value="KLE01269.1"/>
    <property type="molecule type" value="Genomic_DNA"/>
</dbReference>
<keyword evidence="1" id="KW-0175">Coiled coil</keyword>
<dbReference type="AlphaFoldDB" id="A0A0G9K3X8"/>
<evidence type="ECO:0000313" key="3">
    <source>
        <dbReference type="Proteomes" id="UP000035514"/>
    </source>
</evidence>